<name>A0AAC8T9U0_9GAMM</name>
<sequence>MNNPNHFTEYRVGSLLLEVGKKYHVHDADITFRRPCTLNSIIKRGDEIHVNVYCPFYRTNFDHLVVQWEIPKLGKSLTTLTPLTGEL</sequence>
<proteinExistence type="predicted"/>
<dbReference type="RefSeq" id="WP_046699251.1">
    <property type="nucleotide sequence ID" value="NZ_CP011376.1"/>
</dbReference>
<dbReference type="EMBL" id="CP011376">
    <property type="protein sequence ID" value="AKG07791.1"/>
    <property type="molecule type" value="Genomic_DNA"/>
</dbReference>
<dbReference type="AlphaFoldDB" id="A0AAC8T9U0"/>
<organism evidence="1 2">
    <name type="scientific">Moraxella bovoculi</name>
    <dbReference type="NCBI Taxonomy" id="386891"/>
    <lineage>
        <taxon>Bacteria</taxon>
        <taxon>Pseudomonadati</taxon>
        <taxon>Pseudomonadota</taxon>
        <taxon>Gammaproteobacteria</taxon>
        <taxon>Moraxellales</taxon>
        <taxon>Moraxellaceae</taxon>
        <taxon>Moraxella</taxon>
    </lineage>
</organism>
<gene>
    <name evidence="1" type="ORF">AAX06_06055</name>
</gene>
<evidence type="ECO:0000313" key="2">
    <source>
        <dbReference type="Proteomes" id="UP000077465"/>
    </source>
</evidence>
<protein>
    <submittedName>
        <fullName evidence="1">Uncharacterized protein</fullName>
    </submittedName>
</protein>
<evidence type="ECO:0000313" key="1">
    <source>
        <dbReference type="EMBL" id="AKG07791.1"/>
    </source>
</evidence>
<dbReference type="Proteomes" id="UP000077465">
    <property type="component" value="Chromosome"/>
</dbReference>
<reference evidence="1 2" key="1">
    <citation type="submission" date="2015-05" db="EMBL/GenBank/DDBJ databases">
        <authorList>
            <person name="Dickey A."/>
            <person name="Clawson M."/>
            <person name="Bono J."/>
            <person name="Loy J.D."/>
        </authorList>
    </citation>
    <scope>NUCLEOTIDE SEQUENCE [LARGE SCALE GENOMIC DNA]</scope>
    <source>
        <strain evidence="1 2">22581</strain>
    </source>
</reference>
<accession>A0AAC8T9U0</accession>